<dbReference type="PANTHER" id="PTHR43312:SF1">
    <property type="entry name" value="NADP-DEPENDENT OXIDOREDUCTASE DOMAIN-CONTAINING PROTEIN"/>
    <property type="match status" value="1"/>
</dbReference>
<dbReference type="EMBL" id="AP028654">
    <property type="protein sequence ID" value="BEP28772.1"/>
    <property type="molecule type" value="Genomic_DNA"/>
</dbReference>
<dbReference type="KEGG" id="hprf:HLPR_11030"/>
<accession>A0AAU9EDQ2</accession>
<evidence type="ECO:0000256" key="3">
    <source>
        <dbReference type="ARBA" id="ARBA00023014"/>
    </source>
</evidence>
<dbReference type="GO" id="GO:0046872">
    <property type="term" value="F:metal ion binding"/>
    <property type="evidence" value="ECO:0007669"/>
    <property type="project" value="UniProtKB-KW"/>
</dbReference>
<gene>
    <name evidence="5" type="ORF">HLPR_11030</name>
</gene>
<dbReference type="Pfam" id="PF13534">
    <property type="entry name" value="Fer4_17"/>
    <property type="match status" value="1"/>
</dbReference>
<protein>
    <submittedName>
        <fullName evidence="5">Aldo/keto reductase</fullName>
    </submittedName>
</protein>
<organism evidence="5 6">
    <name type="scientific">Helicovermis profundi</name>
    <dbReference type="NCBI Taxonomy" id="3065157"/>
    <lineage>
        <taxon>Bacteria</taxon>
        <taxon>Bacillati</taxon>
        <taxon>Bacillota</taxon>
        <taxon>Clostridia</taxon>
        <taxon>Helicovermis</taxon>
    </lineage>
</organism>
<keyword evidence="3" id="KW-0411">Iron-sulfur</keyword>
<dbReference type="PROSITE" id="PS00198">
    <property type="entry name" value="4FE4S_FER_1"/>
    <property type="match status" value="1"/>
</dbReference>
<dbReference type="PANTHER" id="PTHR43312">
    <property type="entry name" value="D-THREO-ALDOSE 1-DEHYDROGENASE"/>
    <property type="match status" value="1"/>
</dbReference>
<evidence type="ECO:0000313" key="5">
    <source>
        <dbReference type="EMBL" id="BEP28772.1"/>
    </source>
</evidence>
<dbReference type="InterPro" id="IPR023210">
    <property type="entry name" value="NADP_OxRdtase_dom"/>
</dbReference>
<dbReference type="PROSITE" id="PS51379">
    <property type="entry name" value="4FE4S_FER_2"/>
    <property type="match status" value="1"/>
</dbReference>
<keyword evidence="6" id="KW-1185">Reference proteome</keyword>
<dbReference type="SUPFAM" id="SSF51430">
    <property type="entry name" value="NAD(P)-linked oxidoreductase"/>
    <property type="match status" value="1"/>
</dbReference>
<proteinExistence type="predicted"/>
<reference evidence="5 6" key="1">
    <citation type="submission" date="2023-08" db="EMBL/GenBank/DDBJ databases">
        <title>Helicovermis profunda gen. nov., sp. nov., a novel mesophilic, fermentative bacterium within the Bacillota from a deep-sea hydrothermal vent chimney.</title>
        <authorList>
            <person name="Miyazaki U."/>
            <person name="Mizutani D."/>
            <person name="Hashimoto Y."/>
            <person name="Tame A."/>
            <person name="Sawayama S."/>
            <person name="Miyazaki J."/>
            <person name="Takai K."/>
            <person name="Nakagawa S."/>
        </authorList>
    </citation>
    <scope>NUCLEOTIDE SEQUENCE [LARGE SCALE GENOMIC DNA]</scope>
    <source>
        <strain evidence="5 6">S502</strain>
    </source>
</reference>
<dbReference type="SUPFAM" id="SSF46548">
    <property type="entry name" value="alpha-helical ferredoxin"/>
    <property type="match status" value="1"/>
</dbReference>
<dbReference type="GO" id="GO:0051536">
    <property type="term" value="F:iron-sulfur cluster binding"/>
    <property type="evidence" value="ECO:0007669"/>
    <property type="project" value="UniProtKB-KW"/>
</dbReference>
<keyword evidence="1" id="KW-0479">Metal-binding</keyword>
<evidence type="ECO:0000313" key="6">
    <source>
        <dbReference type="Proteomes" id="UP001321786"/>
    </source>
</evidence>
<dbReference type="InterPro" id="IPR036812">
    <property type="entry name" value="NAD(P)_OxRdtase_dom_sf"/>
</dbReference>
<evidence type="ECO:0000259" key="4">
    <source>
        <dbReference type="PROSITE" id="PS51379"/>
    </source>
</evidence>
<keyword evidence="2" id="KW-0408">Iron</keyword>
<dbReference type="InterPro" id="IPR053135">
    <property type="entry name" value="AKR2_Oxidoreductase"/>
</dbReference>
<evidence type="ECO:0000256" key="1">
    <source>
        <dbReference type="ARBA" id="ARBA00022723"/>
    </source>
</evidence>
<dbReference type="Pfam" id="PF00248">
    <property type="entry name" value="Aldo_ket_red"/>
    <property type="match status" value="1"/>
</dbReference>
<name>A0AAU9EDQ2_9FIRM</name>
<feature type="domain" description="4Fe-4S ferredoxin-type" evidence="4">
    <location>
        <begin position="298"/>
        <end position="329"/>
    </location>
</feature>
<dbReference type="Proteomes" id="UP001321786">
    <property type="component" value="Chromosome"/>
</dbReference>
<dbReference type="InterPro" id="IPR017896">
    <property type="entry name" value="4Fe4S_Fe-S-bd"/>
</dbReference>
<dbReference type="Gene3D" id="3.20.20.100">
    <property type="entry name" value="NADP-dependent oxidoreductase domain"/>
    <property type="match status" value="1"/>
</dbReference>
<dbReference type="InterPro" id="IPR017900">
    <property type="entry name" value="4Fe4S_Fe_S_CS"/>
</dbReference>
<dbReference type="RefSeq" id="WP_338537078.1">
    <property type="nucleotide sequence ID" value="NZ_AP028654.1"/>
</dbReference>
<sequence>MRKRILGRTGLLVSEIGFGGIPIQRISKEEALNVIKKCKNEGINFIDTARGYTVSEEYIGAAIQNNRRDWILASKSPVRDYNGMKKEVEISLINLKTDYIDLYQFHFVKSLEDLSMIVSENGALKALVEAKEEGKIGHIGITSHSVDILEKALELDLFETIQFPYNLVENQGEKIFKIANEKNVGVIIMKPIAGGAIDNGELSLKYVLNNKNVTVAIPGMETEELVEKNASVGNNSLKLSETDLKELNKIKEKLSGEFCRRCGYCLPCEKGIDIPSQFILEGYLTRYKLKDWAINRYESLEIKSSDCVKCGICETKCPYDLPIIKMLENVSNSFNNVDK</sequence>
<dbReference type="CDD" id="cd19100">
    <property type="entry name" value="AKR_unchar"/>
    <property type="match status" value="1"/>
</dbReference>
<dbReference type="AlphaFoldDB" id="A0AAU9EDQ2"/>
<evidence type="ECO:0000256" key="2">
    <source>
        <dbReference type="ARBA" id="ARBA00023004"/>
    </source>
</evidence>